<dbReference type="EMBL" id="FUYC01000012">
    <property type="protein sequence ID" value="SKA90376.1"/>
    <property type="molecule type" value="Genomic_DNA"/>
</dbReference>
<organism evidence="1 2">
    <name type="scientific">Paucidesulfovibrio gracilis DSM 16080</name>
    <dbReference type="NCBI Taxonomy" id="1121449"/>
    <lineage>
        <taxon>Bacteria</taxon>
        <taxon>Pseudomonadati</taxon>
        <taxon>Thermodesulfobacteriota</taxon>
        <taxon>Desulfovibrionia</taxon>
        <taxon>Desulfovibrionales</taxon>
        <taxon>Desulfovibrionaceae</taxon>
        <taxon>Paucidesulfovibrio</taxon>
    </lineage>
</organism>
<dbReference type="AlphaFoldDB" id="A0A1T4XLJ8"/>
<proteinExistence type="predicted"/>
<dbReference type="STRING" id="1121449.SAMN02745704_02213"/>
<evidence type="ECO:0000313" key="1">
    <source>
        <dbReference type="EMBL" id="SKA90376.1"/>
    </source>
</evidence>
<dbReference type="InterPro" id="IPR031823">
    <property type="entry name" value="TatT"/>
</dbReference>
<dbReference type="Pfam" id="PF16811">
    <property type="entry name" value="TAtT"/>
    <property type="match status" value="1"/>
</dbReference>
<sequence>MKHRRLAFLTVILVLSGLTLSGCGALMRSATGPVMDNLALSIKKQQDLETVRQGIPSYLLFMDALVQGSPQDEDTLTSASTLLTAYAVAFTLDDQPDRARIMTAKAKDYAIRALAERSDEFARLWDKPAAEFGTVAADLDRDDVKYLHAAITAWGAYIKARPGSWADIADVPKLQALAERLLELDETHAHGAPHALMGVLYTLLPPAYGGKPELAREHFERALEISHRADLLTMVTYAKNYARPLRNRELHDKLLQEVLDAPVDAVPELTLQNALAKQQAAQLQAEADEYF</sequence>
<protein>
    <submittedName>
        <fullName evidence="1">TRAP transporter T-component</fullName>
    </submittedName>
</protein>
<dbReference type="Gene3D" id="1.25.40.920">
    <property type="entry name" value="TRAP transporter T-component"/>
    <property type="match status" value="1"/>
</dbReference>
<dbReference type="InterPro" id="IPR038537">
    <property type="entry name" value="TatT_sf"/>
</dbReference>
<keyword evidence="2" id="KW-1185">Reference proteome</keyword>
<dbReference type="Proteomes" id="UP000190027">
    <property type="component" value="Unassembled WGS sequence"/>
</dbReference>
<evidence type="ECO:0000313" key="2">
    <source>
        <dbReference type="Proteomes" id="UP000190027"/>
    </source>
</evidence>
<gene>
    <name evidence="1" type="ORF">SAMN02745704_02213</name>
</gene>
<reference evidence="1 2" key="1">
    <citation type="submission" date="2017-02" db="EMBL/GenBank/DDBJ databases">
        <authorList>
            <person name="Peterson S.W."/>
        </authorList>
    </citation>
    <scope>NUCLEOTIDE SEQUENCE [LARGE SCALE GENOMIC DNA]</scope>
    <source>
        <strain evidence="1 2">DSM 16080</strain>
    </source>
</reference>
<dbReference type="PROSITE" id="PS51257">
    <property type="entry name" value="PROKAR_LIPOPROTEIN"/>
    <property type="match status" value="1"/>
</dbReference>
<name>A0A1T4XLJ8_9BACT</name>
<dbReference type="OrthoDB" id="191213at2"/>
<dbReference type="RefSeq" id="WP_159447212.1">
    <property type="nucleotide sequence ID" value="NZ_FUYC01000012.1"/>
</dbReference>
<accession>A0A1T4XLJ8</accession>